<gene>
    <name evidence="5" type="ORF">GCM10022223_45610</name>
</gene>
<evidence type="ECO:0000256" key="3">
    <source>
        <dbReference type="ARBA" id="ARBA00022801"/>
    </source>
</evidence>
<sequence>MKLLASIDQIEDPEIAAVRDRLYQLDPTGERIARVIRDTYDQLYDGQRTGHWHFSQLSKTEKTHMGTLIEINLQREFKFDDGDATDYRIAGVQVDCKYSMRPGGWALPPEIINHLALLIWANDDTATWTAGLVRVDGKIMNLALNRDRKGTLSALGRTKIMRLWPDHGRLAPNLFISLDPATRASIFNAQENGQPSSGQARVNELFRRVQQRIIRRAEIATVAQQEDFMKRARENGGARSKLRPEGILILGHMENEPVIADQLGLPAPKSGELISVRVKPTDQSSDDKMAAIGTSFWTIAKTTDSIQEAPSVPKKSAQAAINMLRAHDEMNQK</sequence>
<dbReference type="Pfam" id="PF09126">
    <property type="entry name" value="NaeI"/>
    <property type="match status" value="1"/>
</dbReference>
<name>A0ABP7A274_9ACTN</name>
<evidence type="ECO:0000313" key="6">
    <source>
        <dbReference type="Proteomes" id="UP001501074"/>
    </source>
</evidence>
<dbReference type="SUPFAM" id="SSF52980">
    <property type="entry name" value="Restriction endonuclease-like"/>
    <property type="match status" value="1"/>
</dbReference>
<dbReference type="Gene3D" id="3.40.600.10">
    <property type="entry name" value="DNA mismatch repair MutH/Restriction endonuclease, type II"/>
    <property type="match status" value="1"/>
</dbReference>
<evidence type="ECO:0000256" key="1">
    <source>
        <dbReference type="ARBA" id="ARBA00022722"/>
    </source>
</evidence>
<dbReference type="InterPro" id="IPR036388">
    <property type="entry name" value="WH-like_DNA-bd_sf"/>
</dbReference>
<organism evidence="5 6">
    <name type="scientific">Kineosporia mesophila</name>
    <dbReference type="NCBI Taxonomy" id="566012"/>
    <lineage>
        <taxon>Bacteria</taxon>
        <taxon>Bacillati</taxon>
        <taxon>Actinomycetota</taxon>
        <taxon>Actinomycetes</taxon>
        <taxon>Kineosporiales</taxon>
        <taxon>Kineosporiaceae</taxon>
        <taxon>Kineosporia</taxon>
    </lineage>
</organism>
<keyword evidence="3" id="KW-0378">Hydrolase</keyword>
<dbReference type="InterPro" id="IPR011335">
    <property type="entry name" value="Restrct_endonuc-II-like"/>
</dbReference>
<keyword evidence="1" id="KW-0540">Nuclease</keyword>
<reference evidence="6" key="1">
    <citation type="journal article" date="2019" name="Int. J. Syst. Evol. Microbiol.">
        <title>The Global Catalogue of Microorganisms (GCM) 10K type strain sequencing project: providing services to taxonomists for standard genome sequencing and annotation.</title>
        <authorList>
            <consortium name="The Broad Institute Genomics Platform"/>
            <consortium name="The Broad Institute Genome Sequencing Center for Infectious Disease"/>
            <person name="Wu L."/>
            <person name="Ma J."/>
        </authorList>
    </citation>
    <scope>NUCLEOTIDE SEQUENCE [LARGE SCALE GENOMIC DNA]</scope>
    <source>
        <strain evidence="6">JCM 16902</strain>
    </source>
</reference>
<dbReference type="EMBL" id="BAAAZO010000009">
    <property type="protein sequence ID" value="GAA3623510.1"/>
    <property type="molecule type" value="Genomic_DNA"/>
</dbReference>
<accession>A0ABP7A274</accession>
<comment type="caution">
    <text evidence="5">The sequence shown here is derived from an EMBL/GenBank/DDBJ whole genome shotgun (WGS) entry which is preliminary data.</text>
</comment>
<dbReference type="Gene3D" id="1.10.10.10">
    <property type="entry name" value="Winged helix-like DNA-binding domain superfamily/Winged helix DNA-binding domain"/>
    <property type="match status" value="1"/>
</dbReference>
<protein>
    <recommendedName>
        <fullName evidence="4">Type II restriction enzyme NaeI domain-containing protein</fullName>
    </recommendedName>
</protein>
<dbReference type="CDD" id="cd22338">
    <property type="entry name" value="NaeI-like"/>
    <property type="match status" value="1"/>
</dbReference>
<evidence type="ECO:0000313" key="5">
    <source>
        <dbReference type="EMBL" id="GAA3623510.1"/>
    </source>
</evidence>
<keyword evidence="6" id="KW-1185">Reference proteome</keyword>
<dbReference type="InterPro" id="IPR037057">
    <property type="entry name" value="DNA_rep_MutH/T2_RE_sf"/>
</dbReference>
<dbReference type="InterPro" id="IPR015210">
    <property type="entry name" value="NaeI"/>
</dbReference>
<feature type="domain" description="Type II restriction enzyme NaeI" evidence="4">
    <location>
        <begin position="19"/>
        <end position="307"/>
    </location>
</feature>
<evidence type="ECO:0000259" key="4">
    <source>
        <dbReference type="Pfam" id="PF09126"/>
    </source>
</evidence>
<evidence type="ECO:0000256" key="2">
    <source>
        <dbReference type="ARBA" id="ARBA00022759"/>
    </source>
</evidence>
<keyword evidence="2" id="KW-0255">Endonuclease</keyword>
<dbReference type="RefSeq" id="WP_231481351.1">
    <property type="nucleotide sequence ID" value="NZ_BAAAZO010000009.1"/>
</dbReference>
<dbReference type="Proteomes" id="UP001501074">
    <property type="component" value="Unassembled WGS sequence"/>
</dbReference>
<proteinExistence type="predicted"/>